<dbReference type="AlphaFoldDB" id="A0A1R3K1W4"/>
<organism evidence="1 2">
    <name type="scientific">Corchorus olitorius</name>
    <dbReference type="NCBI Taxonomy" id="93759"/>
    <lineage>
        <taxon>Eukaryota</taxon>
        <taxon>Viridiplantae</taxon>
        <taxon>Streptophyta</taxon>
        <taxon>Embryophyta</taxon>
        <taxon>Tracheophyta</taxon>
        <taxon>Spermatophyta</taxon>
        <taxon>Magnoliopsida</taxon>
        <taxon>eudicotyledons</taxon>
        <taxon>Gunneridae</taxon>
        <taxon>Pentapetalae</taxon>
        <taxon>rosids</taxon>
        <taxon>malvids</taxon>
        <taxon>Malvales</taxon>
        <taxon>Malvaceae</taxon>
        <taxon>Grewioideae</taxon>
        <taxon>Apeibeae</taxon>
        <taxon>Corchorus</taxon>
    </lineage>
</organism>
<dbReference type="EMBL" id="AWUE01014843">
    <property type="protein sequence ID" value="OMP01079.1"/>
    <property type="molecule type" value="Genomic_DNA"/>
</dbReference>
<comment type="caution">
    <text evidence="1">The sequence shown here is derived from an EMBL/GenBank/DDBJ whole genome shotgun (WGS) entry which is preliminary data.</text>
</comment>
<gene>
    <name evidence="1" type="ORF">COLO4_12177</name>
</gene>
<accession>A0A1R3K1W4</accession>
<proteinExistence type="predicted"/>
<dbReference type="Proteomes" id="UP000187203">
    <property type="component" value="Unassembled WGS sequence"/>
</dbReference>
<evidence type="ECO:0000313" key="2">
    <source>
        <dbReference type="Proteomes" id="UP000187203"/>
    </source>
</evidence>
<protein>
    <submittedName>
        <fullName evidence="1">Uncharacterized protein</fullName>
    </submittedName>
</protein>
<reference evidence="2" key="1">
    <citation type="submission" date="2013-09" db="EMBL/GenBank/DDBJ databases">
        <title>Corchorus olitorius genome sequencing.</title>
        <authorList>
            <person name="Alam M."/>
            <person name="Haque M.S."/>
            <person name="Islam M.S."/>
            <person name="Emdad E.M."/>
            <person name="Islam M.M."/>
            <person name="Ahmed B."/>
            <person name="Halim A."/>
            <person name="Hossen Q.M.M."/>
            <person name="Hossain M.Z."/>
            <person name="Ahmed R."/>
            <person name="Khan M.M."/>
            <person name="Islam R."/>
            <person name="Rashid M.M."/>
            <person name="Khan S.A."/>
            <person name="Rahman M.S."/>
            <person name="Alam M."/>
            <person name="Yahiya A.S."/>
            <person name="Khan M.S."/>
            <person name="Azam M.S."/>
            <person name="Haque T."/>
            <person name="Lashkar M.Z.H."/>
            <person name="Akhand A.I."/>
            <person name="Morshed G."/>
            <person name="Roy S."/>
            <person name="Uddin K.S."/>
            <person name="Rabeya T."/>
            <person name="Hossain A.S."/>
            <person name="Chowdhury A."/>
            <person name="Snigdha A.R."/>
            <person name="Mortoza M.S."/>
            <person name="Matin S.A."/>
            <person name="Hoque S.M.E."/>
            <person name="Islam M.K."/>
            <person name="Roy D.K."/>
            <person name="Haider R."/>
            <person name="Moosa M.M."/>
            <person name="Elias S.M."/>
            <person name="Hasan A.M."/>
            <person name="Jahan S."/>
            <person name="Shafiuddin M."/>
            <person name="Mahmood N."/>
            <person name="Shommy N.S."/>
        </authorList>
    </citation>
    <scope>NUCLEOTIDE SEQUENCE [LARGE SCALE GENOMIC DNA]</scope>
    <source>
        <strain evidence="2">cv. O-4</strain>
    </source>
</reference>
<evidence type="ECO:0000313" key="1">
    <source>
        <dbReference type="EMBL" id="OMP01079.1"/>
    </source>
</evidence>
<sequence length="43" mass="4072">MALFLKPWASVNMQIAERGGGEEGAEAGRAGVAGAGAAVGGGV</sequence>
<name>A0A1R3K1W4_9ROSI</name>
<keyword evidence="2" id="KW-1185">Reference proteome</keyword>